<accession>A0A095YCP7</accession>
<comment type="caution">
    <text evidence="7">The sequence shown here is derived from an EMBL/GenBank/DDBJ whole genome shotgun (WGS) entry which is preliminary data.</text>
</comment>
<evidence type="ECO:0000313" key="8">
    <source>
        <dbReference type="Proteomes" id="UP000053528"/>
    </source>
</evidence>
<dbReference type="Gene3D" id="3.40.605.10">
    <property type="entry name" value="Aldehyde Dehydrogenase, Chain A, domain 1"/>
    <property type="match status" value="1"/>
</dbReference>
<evidence type="ECO:0000313" key="7">
    <source>
        <dbReference type="EMBL" id="KGF20018.1"/>
    </source>
</evidence>
<feature type="active site" evidence="4">
    <location>
        <position position="231"/>
    </location>
</feature>
<dbReference type="SUPFAM" id="SSF53720">
    <property type="entry name" value="ALDH-like"/>
    <property type="match status" value="1"/>
</dbReference>
<reference evidence="7 8" key="1">
    <citation type="submission" date="2014-07" db="EMBL/GenBank/DDBJ databases">
        <authorList>
            <person name="McCorrison J."/>
            <person name="Sanka R."/>
            <person name="Torralba M."/>
            <person name="Gillis M."/>
            <person name="Haft D.H."/>
            <person name="Methe B."/>
            <person name="Sutton G."/>
            <person name="Nelson K.E."/>
        </authorList>
    </citation>
    <scope>NUCLEOTIDE SEQUENCE [LARGE SCALE GENOMIC DNA]</scope>
    <source>
        <strain evidence="7 8">DNF00011</strain>
    </source>
</reference>
<evidence type="ECO:0000256" key="1">
    <source>
        <dbReference type="ARBA" id="ARBA00009986"/>
    </source>
</evidence>
<comment type="similarity">
    <text evidence="1 5">Belongs to the aldehyde dehydrogenase family.</text>
</comment>
<evidence type="ECO:0000256" key="4">
    <source>
        <dbReference type="PROSITE-ProRule" id="PRU10007"/>
    </source>
</evidence>
<evidence type="ECO:0000256" key="2">
    <source>
        <dbReference type="ARBA" id="ARBA00022857"/>
    </source>
</evidence>
<dbReference type="AlphaFoldDB" id="A0A095YCP7"/>
<dbReference type="InterPro" id="IPR016163">
    <property type="entry name" value="Ald_DH_C"/>
</dbReference>
<dbReference type="InterPro" id="IPR015590">
    <property type="entry name" value="Aldehyde_DH_dom"/>
</dbReference>
<proteinExistence type="inferred from homology"/>
<gene>
    <name evidence="7" type="ORF">HMPREF2128_06920</name>
</gene>
<dbReference type="RefSeq" id="WP_035756449.1">
    <property type="nucleotide sequence ID" value="NZ_JRNH01000022.1"/>
</dbReference>
<dbReference type="InterPro" id="IPR029510">
    <property type="entry name" value="Ald_DH_CS_GLU"/>
</dbReference>
<dbReference type="Gene3D" id="3.40.309.10">
    <property type="entry name" value="Aldehyde Dehydrogenase, Chain A, domain 2"/>
    <property type="match status" value="1"/>
</dbReference>
<dbReference type="InterPro" id="IPR047110">
    <property type="entry name" value="GABD/Sad-like"/>
</dbReference>
<dbReference type="CDD" id="cd07100">
    <property type="entry name" value="ALDH_SSADH1_GabD1"/>
    <property type="match status" value="1"/>
</dbReference>
<evidence type="ECO:0000256" key="5">
    <source>
        <dbReference type="RuleBase" id="RU003345"/>
    </source>
</evidence>
<dbReference type="PANTHER" id="PTHR43217:SF2">
    <property type="entry name" value="SUCCINATE-SEMIALDEHYDE DEHYDROGENASE [NADP(+)]"/>
    <property type="match status" value="1"/>
</dbReference>
<sequence>MSQSYVGINPATGQVNNEYPHTTDAEISEALDKAVKGYKEWRAKSVKERGEILAKVADLFVERRRELGEIATKEMGKPFGEARGEAAFSGEIIRYYAENAEEFLADEVIKDDEDGKAVIQKRPLGPLVGVMPWNYPYYQVARFAGPNLMLGNVVLLKHAESTPDSALAIQKIMDDAGVPEGVYQNIFASHEQIASLIENPEVAGVSLTGSERAGREVGATAGKALKKSVLELGGNDPYVILSSEDPRQAARDAIAIRFENTGQACNSNKRLIVMEDIYDEFLDELVKETEKLQAHDPMEKGENVFGPLSSEKAAERLVDQLERAVSEGANLRVGGTRLDRPGFYVQPAVLTDIPKGTTGYSEELFGPVLSVYKVTSDEEALELANDTAYGLGSAVFAVEEGRAERFAEGIEAGMVGVNGTTFEDVDMPFGGVKGSGFGRELGALGIDEFVNKRLVCFNK</sequence>
<dbReference type="PROSITE" id="PS00687">
    <property type="entry name" value="ALDEHYDE_DEHYDR_GLU"/>
    <property type="match status" value="1"/>
</dbReference>
<dbReference type="Proteomes" id="UP000053528">
    <property type="component" value="Unassembled WGS sequence"/>
</dbReference>
<dbReference type="FunFam" id="3.40.605.10:FF:000012">
    <property type="entry name" value="NAD-dependent succinate-semialdehyde dehydrogenase"/>
    <property type="match status" value="1"/>
</dbReference>
<dbReference type="Pfam" id="PF00171">
    <property type="entry name" value="Aldedh"/>
    <property type="match status" value="1"/>
</dbReference>
<evidence type="ECO:0000256" key="3">
    <source>
        <dbReference type="ARBA" id="ARBA00023002"/>
    </source>
</evidence>
<name>A0A095YCP7_9MICC</name>
<dbReference type="InterPro" id="IPR016161">
    <property type="entry name" value="Ald_DH/histidinol_DH"/>
</dbReference>
<keyword evidence="3 5" id="KW-0560">Oxidoreductase</keyword>
<protein>
    <submittedName>
        <fullName evidence="7">Succinate-semialdehyde dehydrogenase</fullName>
    </submittedName>
</protein>
<organism evidence="7 8">
    <name type="scientific">Pseudoglutamicibacter albus DNF00011</name>
    <dbReference type="NCBI Taxonomy" id="1401063"/>
    <lineage>
        <taxon>Bacteria</taxon>
        <taxon>Bacillati</taxon>
        <taxon>Actinomycetota</taxon>
        <taxon>Actinomycetes</taxon>
        <taxon>Micrococcales</taxon>
        <taxon>Micrococcaceae</taxon>
        <taxon>Pseudoglutamicibacter</taxon>
    </lineage>
</organism>
<dbReference type="GO" id="GO:0004777">
    <property type="term" value="F:succinate-semialdehyde dehydrogenase (NAD+) activity"/>
    <property type="evidence" value="ECO:0007669"/>
    <property type="project" value="TreeGrafter"/>
</dbReference>
<dbReference type="InterPro" id="IPR016162">
    <property type="entry name" value="Ald_DH_N"/>
</dbReference>
<keyword evidence="2" id="KW-0521">NADP</keyword>
<dbReference type="InterPro" id="IPR044148">
    <property type="entry name" value="ALDH_GabD1-like"/>
</dbReference>
<dbReference type="GO" id="GO:0004030">
    <property type="term" value="F:aldehyde dehydrogenase [NAD(P)+] activity"/>
    <property type="evidence" value="ECO:0007669"/>
    <property type="project" value="InterPro"/>
</dbReference>
<dbReference type="EMBL" id="JRNH01000022">
    <property type="protein sequence ID" value="KGF20018.1"/>
    <property type="molecule type" value="Genomic_DNA"/>
</dbReference>
<feature type="domain" description="Aldehyde dehydrogenase" evidence="6">
    <location>
        <begin position="6"/>
        <end position="453"/>
    </location>
</feature>
<evidence type="ECO:0000259" key="6">
    <source>
        <dbReference type="Pfam" id="PF00171"/>
    </source>
</evidence>
<dbReference type="PANTHER" id="PTHR43217">
    <property type="entry name" value="SUCCINATE SEMIALDEHYDE DEHYDROGENASE [NAD(P)+] SAD"/>
    <property type="match status" value="1"/>
</dbReference>